<evidence type="ECO:0000256" key="1">
    <source>
        <dbReference type="ARBA" id="ARBA00007532"/>
    </source>
</evidence>
<dbReference type="Gene3D" id="3.30.390.30">
    <property type="match status" value="1"/>
</dbReference>
<dbReference type="Pfam" id="PF07992">
    <property type="entry name" value="Pyr_redox_2"/>
    <property type="match status" value="1"/>
</dbReference>
<dbReference type="PROSITE" id="PS00076">
    <property type="entry name" value="PYRIDINE_REDOX_1"/>
    <property type="match status" value="1"/>
</dbReference>
<evidence type="ECO:0000259" key="12">
    <source>
        <dbReference type="Pfam" id="PF02852"/>
    </source>
</evidence>
<dbReference type="NCBIfam" id="NF004992">
    <property type="entry name" value="PRK06370.1-4"/>
    <property type="match status" value="1"/>
</dbReference>
<dbReference type="Gene3D" id="3.50.50.60">
    <property type="entry name" value="FAD/NAD(P)-binding domain"/>
    <property type="match status" value="2"/>
</dbReference>
<feature type="binding site" evidence="9">
    <location>
        <position position="267"/>
    </location>
    <ligand>
        <name>NAD(+)</name>
        <dbReference type="ChEBI" id="CHEBI:57540"/>
    </ligand>
</feature>
<dbReference type="RefSeq" id="WP_148339026.1">
    <property type="nucleotide sequence ID" value="NZ_LR699119.1"/>
</dbReference>
<evidence type="ECO:0000256" key="2">
    <source>
        <dbReference type="ARBA" id="ARBA00022630"/>
    </source>
</evidence>
<evidence type="ECO:0000313" key="15">
    <source>
        <dbReference type="Proteomes" id="UP000324194"/>
    </source>
</evidence>
<feature type="binding site" evidence="9">
    <location>
        <position position="308"/>
    </location>
    <ligand>
        <name>FAD</name>
        <dbReference type="ChEBI" id="CHEBI:57692"/>
    </ligand>
</feature>
<dbReference type="Pfam" id="PF02852">
    <property type="entry name" value="Pyr_redox_dim"/>
    <property type="match status" value="1"/>
</dbReference>
<dbReference type="PRINTS" id="PR00368">
    <property type="entry name" value="FADPNR"/>
</dbReference>
<dbReference type="InterPro" id="IPR036188">
    <property type="entry name" value="FAD/NAD-bd_sf"/>
</dbReference>
<sequence length="460" mass="50145">MADLFDAIVIGAGQAGPSLASRLANAGMKVAIVERALFGGTCLNTGCIPTKTLVASAQAAYNARHASDFGVDVQGTVLVDMKKVKARVDAIRNRYQPRIEPWLRDHQNMTVYKGAAVFESANSIRVNESLLQAKYIFINVGGRAFIPPLPGVDEINYLTNSSIMNLETLPGHLVIIGGSYIGLEFAQIYQRFGSKVTVIEKAGRLIAREDEDVSNAVKSILETEGINIRLNEECIAFKKQGNHIVVQLNCANNEKEVTGSHVLMAIGRRPNTDDLGLEQAGIQVDAQGYIIVDDQLQTNIPGVYALGDVNRKGAFTHTSYNDYEIVADNLLNGGRRLVSDRIQTYALFIDPSLGRAGLTEAEVRQSGRKALIAKLPMSRIKRAVIKNALQGFMKVMIDAETKELLGAAVLGPEGDEIIHSLLDVMYARMPGTQLERAMHIHPTISELVPTLMQGPWQPLS</sequence>
<comment type="similarity">
    <text evidence="1 11">Belongs to the class-I pyridine nucleotide-disulfide oxidoreductase family.</text>
</comment>
<dbReference type="SUPFAM" id="SSF55424">
    <property type="entry name" value="FAD/NAD-linked reductases, dimerisation (C-terminal) domain"/>
    <property type="match status" value="1"/>
</dbReference>
<dbReference type="InterPro" id="IPR012999">
    <property type="entry name" value="Pyr_OxRdtase_I_AS"/>
</dbReference>
<evidence type="ECO:0000313" key="14">
    <source>
        <dbReference type="EMBL" id="VVC75747.1"/>
    </source>
</evidence>
<evidence type="ECO:0000256" key="9">
    <source>
        <dbReference type="PIRSR" id="PIRSR000350-3"/>
    </source>
</evidence>
<keyword evidence="4" id="KW-0521">NADP</keyword>
<dbReference type="InterPro" id="IPR001100">
    <property type="entry name" value="Pyr_nuc-diS_OxRdtase"/>
</dbReference>
<evidence type="ECO:0000256" key="8">
    <source>
        <dbReference type="PIRSR" id="PIRSR000350-2"/>
    </source>
</evidence>
<feature type="domain" description="Pyridine nucleotide-disulphide oxidoreductase dimerisation" evidence="12">
    <location>
        <begin position="346"/>
        <end position="450"/>
    </location>
</feature>
<keyword evidence="9" id="KW-0547">Nucleotide-binding</keyword>
<keyword evidence="9" id="KW-0520">NAD</keyword>
<feature type="domain" description="FAD/NAD(P)-binding" evidence="13">
    <location>
        <begin position="6"/>
        <end position="319"/>
    </location>
</feature>
<keyword evidence="7 11" id="KW-0676">Redox-active center</keyword>
<dbReference type="InterPro" id="IPR023753">
    <property type="entry name" value="FAD/NAD-binding_dom"/>
</dbReference>
<comment type="cofactor">
    <cofactor evidence="9">
        <name>FAD</name>
        <dbReference type="ChEBI" id="CHEBI:57692"/>
    </cofactor>
    <text evidence="9">Binds 1 FAD per subunit.</text>
</comment>
<reference evidence="14 15" key="1">
    <citation type="submission" date="2019-08" db="EMBL/GenBank/DDBJ databases">
        <authorList>
            <person name="Guy L."/>
        </authorList>
    </citation>
    <scope>NUCLEOTIDE SEQUENCE [LARGE SCALE GENOMIC DNA]</scope>
    <source>
        <strain evidence="14 15">SGT-108</strain>
    </source>
</reference>
<evidence type="ECO:0000256" key="10">
    <source>
        <dbReference type="PIRSR" id="PIRSR000350-4"/>
    </source>
</evidence>
<dbReference type="SUPFAM" id="SSF51905">
    <property type="entry name" value="FAD/NAD(P)-binding domain"/>
    <property type="match status" value="1"/>
</dbReference>
<feature type="binding site" evidence="9">
    <location>
        <position position="51"/>
    </location>
    <ligand>
        <name>FAD</name>
        <dbReference type="ChEBI" id="CHEBI:57692"/>
    </ligand>
</feature>
<dbReference type="KEGG" id="asip:AQUSIP_10410"/>
<evidence type="ECO:0000256" key="5">
    <source>
        <dbReference type="ARBA" id="ARBA00023002"/>
    </source>
</evidence>
<feature type="binding site" evidence="9">
    <location>
        <position position="200"/>
    </location>
    <ligand>
        <name>NAD(+)</name>
        <dbReference type="ChEBI" id="CHEBI:57540"/>
    </ligand>
</feature>
<dbReference type="PANTHER" id="PTHR43014">
    <property type="entry name" value="MERCURIC REDUCTASE"/>
    <property type="match status" value="1"/>
</dbReference>
<evidence type="ECO:0000256" key="7">
    <source>
        <dbReference type="ARBA" id="ARBA00023284"/>
    </source>
</evidence>
<dbReference type="InterPro" id="IPR016156">
    <property type="entry name" value="FAD/NAD-linked_Rdtase_dimer_sf"/>
</dbReference>
<evidence type="ECO:0000256" key="6">
    <source>
        <dbReference type="ARBA" id="ARBA00023157"/>
    </source>
</evidence>
<keyword evidence="5 11" id="KW-0560">Oxidoreductase</keyword>
<evidence type="ECO:0000256" key="3">
    <source>
        <dbReference type="ARBA" id="ARBA00022827"/>
    </source>
</evidence>
<gene>
    <name evidence="14" type="primary">rclA</name>
    <name evidence="14" type="ORF">AQUSIP_10410</name>
</gene>
<dbReference type="PRINTS" id="PR00411">
    <property type="entry name" value="PNDRDTASEI"/>
</dbReference>
<feature type="binding site" evidence="9">
    <location>
        <begin position="177"/>
        <end position="184"/>
    </location>
    <ligand>
        <name>NAD(+)</name>
        <dbReference type="ChEBI" id="CHEBI:57540"/>
    </ligand>
</feature>
<dbReference type="AlphaFoldDB" id="A0A5E4PH09"/>
<dbReference type="InterPro" id="IPR004099">
    <property type="entry name" value="Pyr_nucl-diS_OxRdtase_dimer"/>
</dbReference>
<feature type="disulfide bond" description="Redox-active" evidence="10">
    <location>
        <begin position="42"/>
        <end position="47"/>
    </location>
</feature>
<dbReference type="PANTHER" id="PTHR43014:SF2">
    <property type="entry name" value="MERCURIC REDUCTASE"/>
    <property type="match status" value="1"/>
</dbReference>
<keyword evidence="3 9" id="KW-0274">FAD</keyword>
<evidence type="ECO:0000256" key="11">
    <source>
        <dbReference type="RuleBase" id="RU003691"/>
    </source>
</evidence>
<dbReference type="PIRSF" id="PIRSF000350">
    <property type="entry name" value="Mercury_reductase_MerA"/>
    <property type="match status" value="1"/>
</dbReference>
<evidence type="ECO:0000256" key="4">
    <source>
        <dbReference type="ARBA" id="ARBA00022857"/>
    </source>
</evidence>
<dbReference type="GO" id="GO:0003955">
    <property type="term" value="F:NAD(P)H dehydrogenase (quinone) activity"/>
    <property type="evidence" value="ECO:0007669"/>
    <property type="project" value="TreeGrafter"/>
</dbReference>
<dbReference type="EMBL" id="LR699119">
    <property type="protein sequence ID" value="VVC75747.1"/>
    <property type="molecule type" value="Genomic_DNA"/>
</dbReference>
<dbReference type="OrthoDB" id="6132190at2"/>
<feature type="active site" description="Proton acceptor" evidence="8">
    <location>
        <position position="441"/>
    </location>
</feature>
<name>A0A5E4PH09_9COXI</name>
<dbReference type="GO" id="GO:0050660">
    <property type="term" value="F:flavin adenine dinucleotide binding"/>
    <property type="evidence" value="ECO:0007669"/>
    <property type="project" value="TreeGrafter"/>
</dbReference>
<protein>
    <submittedName>
        <fullName evidence="14">Putative pyridine nucleotide-disulfide oxidoreductase RclA</fullName>
    </submittedName>
</protein>
<keyword evidence="2 11" id="KW-0285">Flavoprotein</keyword>
<keyword evidence="15" id="KW-1185">Reference proteome</keyword>
<evidence type="ECO:0000259" key="13">
    <source>
        <dbReference type="Pfam" id="PF07992"/>
    </source>
</evidence>
<accession>A0A5E4PH09</accession>
<dbReference type="Proteomes" id="UP000324194">
    <property type="component" value="Chromosome 1"/>
</dbReference>
<keyword evidence="6" id="KW-1015">Disulfide bond</keyword>
<dbReference type="GO" id="GO:0016668">
    <property type="term" value="F:oxidoreductase activity, acting on a sulfur group of donors, NAD(P) as acceptor"/>
    <property type="evidence" value="ECO:0007669"/>
    <property type="project" value="InterPro"/>
</dbReference>
<organism evidence="14 15">
    <name type="scientific">Aquicella siphonis</name>
    <dbReference type="NCBI Taxonomy" id="254247"/>
    <lineage>
        <taxon>Bacteria</taxon>
        <taxon>Pseudomonadati</taxon>
        <taxon>Pseudomonadota</taxon>
        <taxon>Gammaproteobacteria</taxon>
        <taxon>Legionellales</taxon>
        <taxon>Coxiellaceae</taxon>
        <taxon>Aquicella</taxon>
    </lineage>
</organism>
<proteinExistence type="inferred from homology"/>